<accession>A0A6J5STJ4</accession>
<reference evidence="1" key="1">
    <citation type="submission" date="2020-05" db="EMBL/GenBank/DDBJ databases">
        <authorList>
            <person name="Chiriac C."/>
            <person name="Salcher M."/>
            <person name="Ghai R."/>
            <person name="Kavagutti S V."/>
        </authorList>
    </citation>
    <scope>NUCLEOTIDE SEQUENCE</scope>
</reference>
<name>A0A6J5STJ4_9CAUD</name>
<sequence length="87" mass="9866">MIVVIDTDNVQAMADFARIVADLIRPSLVMKAVKEDRSPWATKEDAMAFLGCGDSKLSKYRSNGEVKTRKPGKEYQYLWSDLQKVKL</sequence>
<evidence type="ECO:0000313" key="1">
    <source>
        <dbReference type="EMBL" id="CAB4218590.1"/>
    </source>
</evidence>
<protein>
    <recommendedName>
        <fullName evidence="2">Helix-turn-helix domain containing protein</fullName>
    </recommendedName>
</protein>
<gene>
    <name evidence="1" type="ORF">UFOVP1596_30</name>
</gene>
<organism evidence="1">
    <name type="scientific">uncultured Caudovirales phage</name>
    <dbReference type="NCBI Taxonomy" id="2100421"/>
    <lineage>
        <taxon>Viruses</taxon>
        <taxon>Duplodnaviria</taxon>
        <taxon>Heunggongvirae</taxon>
        <taxon>Uroviricota</taxon>
        <taxon>Caudoviricetes</taxon>
        <taxon>Peduoviridae</taxon>
        <taxon>Maltschvirus</taxon>
        <taxon>Maltschvirus maltsch</taxon>
    </lineage>
</organism>
<dbReference type="EMBL" id="LR797460">
    <property type="protein sequence ID" value="CAB4218590.1"/>
    <property type="molecule type" value="Genomic_DNA"/>
</dbReference>
<proteinExistence type="predicted"/>
<evidence type="ECO:0008006" key="2">
    <source>
        <dbReference type="Google" id="ProtNLM"/>
    </source>
</evidence>